<proteinExistence type="predicted"/>
<reference evidence="2 3" key="1">
    <citation type="submission" date="2016-10" db="EMBL/GenBank/DDBJ databases">
        <authorList>
            <person name="de Groot N.N."/>
        </authorList>
    </citation>
    <scope>NUCLEOTIDE SEQUENCE [LARGE SCALE GENOMIC DNA]</scope>
    <source>
        <strain evidence="2 3">Vu-144</strain>
    </source>
</reference>
<feature type="transmembrane region" description="Helical" evidence="1">
    <location>
        <begin position="332"/>
        <end position="349"/>
    </location>
</feature>
<dbReference type="AlphaFoldDB" id="A0A1H4CNR6"/>
<dbReference type="STRING" id="551991.SAMN05192529_13413"/>
<protein>
    <recommendedName>
        <fullName evidence="4">Dolichyl-phosphate-mannose-protein mannosyltransferase</fullName>
    </recommendedName>
</protein>
<dbReference type="RefSeq" id="WP_091401203.1">
    <property type="nucleotide sequence ID" value="NZ_FNQY01000034.1"/>
</dbReference>
<evidence type="ECO:0000313" key="2">
    <source>
        <dbReference type="EMBL" id="SEA62096.1"/>
    </source>
</evidence>
<keyword evidence="1" id="KW-0812">Transmembrane</keyword>
<feature type="transmembrane region" description="Helical" evidence="1">
    <location>
        <begin position="7"/>
        <end position="27"/>
    </location>
</feature>
<accession>A0A1H4CNR6</accession>
<feature type="transmembrane region" description="Helical" evidence="1">
    <location>
        <begin position="377"/>
        <end position="397"/>
    </location>
</feature>
<feature type="transmembrane region" description="Helical" evidence="1">
    <location>
        <begin position="90"/>
        <end position="114"/>
    </location>
</feature>
<organism evidence="2 3">
    <name type="scientific">Arachidicoccus rhizosphaerae</name>
    <dbReference type="NCBI Taxonomy" id="551991"/>
    <lineage>
        <taxon>Bacteria</taxon>
        <taxon>Pseudomonadati</taxon>
        <taxon>Bacteroidota</taxon>
        <taxon>Chitinophagia</taxon>
        <taxon>Chitinophagales</taxon>
        <taxon>Chitinophagaceae</taxon>
        <taxon>Arachidicoccus</taxon>
    </lineage>
</organism>
<evidence type="ECO:0000256" key="1">
    <source>
        <dbReference type="SAM" id="Phobius"/>
    </source>
</evidence>
<feature type="transmembrane region" description="Helical" evidence="1">
    <location>
        <begin position="173"/>
        <end position="200"/>
    </location>
</feature>
<keyword evidence="1" id="KW-1133">Transmembrane helix</keyword>
<evidence type="ECO:0008006" key="4">
    <source>
        <dbReference type="Google" id="ProtNLM"/>
    </source>
</evidence>
<dbReference type="OrthoDB" id="641239at2"/>
<dbReference type="EMBL" id="FNQY01000034">
    <property type="protein sequence ID" value="SEA62096.1"/>
    <property type="molecule type" value="Genomic_DNA"/>
</dbReference>
<feature type="transmembrane region" description="Helical" evidence="1">
    <location>
        <begin position="301"/>
        <end position="320"/>
    </location>
</feature>
<name>A0A1H4CNR6_9BACT</name>
<feature type="transmembrane region" description="Helical" evidence="1">
    <location>
        <begin position="135"/>
        <end position="161"/>
    </location>
</feature>
<sequence>MRVRFTRLVITVFIIYVVYAIFTQAVFVQDCFRDFYVDSDEAKFIRLADGLAHRSYSSIWKQSFGAFKYSDTPLFYAIIGTIQKAIDMDIYYSLLFQKIVVAFLSSIISGIVYLMGCNVTGSRKIAFKSAMVYSFFTAIVFYSISFMRDVHIALIFCIGLYLITNEKYNISCYLYLVILGVLAYFIRVENGLFFLSFIGAWMMKSTGKYRPLFILIGIIFSIVGIYTLGGLSSIIQTASETADIYQNRAIELSTAGSLGVQLNKLPIPFNYIAKTIFGQLDPFPFWAYFNDKLSVLENLLYLPRVIAGLFWFVVWLRICMNLKVNKLFFSRYKWAILVSLLYLVLVSTGQTNPRRLMAVYPIIFMAYISIDKKLIRYKEIVFGIASYFLLILIYLALKIG</sequence>
<keyword evidence="3" id="KW-1185">Reference proteome</keyword>
<gene>
    <name evidence="2" type="ORF">SAMN05192529_13413</name>
</gene>
<dbReference type="Proteomes" id="UP000199041">
    <property type="component" value="Unassembled WGS sequence"/>
</dbReference>
<feature type="transmembrane region" description="Helical" evidence="1">
    <location>
        <begin position="212"/>
        <end position="235"/>
    </location>
</feature>
<keyword evidence="1" id="KW-0472">Membrane</keyword>
<evidence type="ECO:0000313" key="3">
    <source>
        <dbReference type="Proteomes" id="UP000199041"/>
    </source>
</evidence>